<accession>A0ACC1T744</accession>
<proteinExistence type="predicted"/>
<keyword evidence="2" id="KW-1185">Reference proteome</keyword>
<sequence>MAPKSGSSLFLGLELATDQLRASILDENLELVGVENVDFDTELPEFQTQGGIFTTPGEAYTTPVEMWVKAFDMLMEKLGKSYELARIKAVGGSAQQALVWWKSSNSPGPSRCPNTAVAQDTSAQRALIPNASVVKLLICLNAEVEPEIALPKPLAARSTADHAFILAITSQLTAPLQHAQISTSIMASALRGWATIEKHMAVHDETTMKKYSDDIDTLLVFAGLFSAVLTAFVVVSYPSLQPDNSQVSIDLLMGISTQLSSFTVSGGYVNSTASSASPAPFQAASSAVAINSLWFLSLVFSFAAALYGILVKQWIREYLQWNYVLAPARENVLVRQVQFEAWYEWKVPMVAASIPVMLEMALILFLCGLVIFLWTLESTVAAVITVAIAILLIFTFLFAILPAFSNRCPYKSPTAWAFVFLLHFIRRVIQRRVWAVRVFNAPSRPPSWRQRCLEVVASEVFPNTKAGRDLELTMPPQANRGGGELELLTRALAWVLCGSEDSHLINDVSQCVQLLRTSCGEVGRSPIGTAGRTFHISFYLLRNRPLLGPRSTEQPDFQDVPQNSYCNIGNVMYVFTSGLHLTYLDTPRHPRRDLREVGLKSRWILRRLALLDLRALVEDWIARLTPTRWSSAIRRPDPKEILEAEAYAVLDDIFQFLFLVCLYGKEASTGRLQDQDPVYVKDCADVLIELYSQLDGYPVAHGSGLTGAIVEVLCTIKKLEYEYLPHGVVRTGRIKLATDDEPEEWDLPIDSAWLLAAQLYNGERSEDRNLFILTSSLALRCLKADSHTSVQRSSYFGVPDHKWPETCKELLSKMTAVAERSVNGSISNCGCYADLPWVGHLREVLEYELSGGVSARVLTHEVNLEMVFRLLSALDKGVQLGLITGTTVQDDLAKSLELVQPLRGNVPREAVPAAFATELISAPSTTIAATATSTLHCTERNIPSPIQRVSSAASSSATGIMRTADPTRPQLNFSFDRYK</sequence>
<reference evidence="1" key="1">
    <citation type="submission" date="2022-07" db="EMBL/GenBank/DDBJ databases">
        <title>Genome Sequence of Phlebia brevispora.</title>
        <authorList>
            <person name="Buettner E."/>
        </authorList>
    </citation>
    <scope>NUCLEOTIDE SEQUENCE</scope>
    <source>
        <strain evidence="1">MPL23</strain>
    </source>
</reference>
<protein>
    <submittedName>
        <fullName evidence="1">Uncharacterized protein</fullName>
    </submittedName>
</protein>
<organism evidence="1 2">
    <name type="scientific">Phlebia brevispora</name>
    <dbReference type="NCBI Taxonomy" id="194682"/>
    <lineage>
        <taxon>Eukaryota</taxon>
        <taxon>Fungi</taxon>
        <taxon>Dikarya</taxon>
        <taxon>Basidiomycota</taxon>
        <taxon>Agaricomycotina</taxon>
        <taxon>Agaricomycetes</taxon>
        <taxon>Polyporales</taxon>
        <taxon>Meruliaceae</taxon>
        <taxon>Phlebia</taxon>
    </lineage>
</organism>
<evidence type="ECO:0000313" key="2">
    <source>
        <dbReference type="Proteomes" id="UP001148662"/>
    </source>
</evidence>
<comment type="caution">
    <text evidence="1">The sequence shown here is derived from an EMBL/GenBank/DDBJ whole genome shotgun (WGS) entry which is preliminary data.</text>
</comment>
<dbReference type="Proteomes" id="UP001148662">
    <property type="component" value="Unassembled WGS sequence"/>
</dbReference>
<evidence type="ECO:0000313" key="1">
    <source>
        <dbReference type="EMBL" id="KAJ3554692.1"/>
    </source>
</evidence>
<gene>
    <name evidence="1" type="ORF">NM688_g2977</name>
</gene>
<name>A0ACC1T744_9APHY</name>
<dbReference type="EMBL" id="JANHOG010000405">
    <property type="protein sequence ID" value="KAJ3554692.1"/>
    <property type="molecule type" value="Genomic_DNA"/>
</dbReference>